<dbReference type="GO" id="GO:0046872">
    <property type="term" value="F:metal ion binding"/>
    <property type="evidence" value="ECO:0007669"/>
    <property type="project" value="UniProtKB-UniRule"/>
</dbReference>
<feature type="binding site" evidence="5">
    <location>
        <position position="66"/>
    </location>
    <ligand>
        <name>a divalent metal cation</name>
        <dbReference type="ChEBI" id="CHEBI:60240"/>
        <label>1</label>
    </ligand>
</feature>
<reference evidence="6 7" key="1">
    <citation type="journal article" date="2019" name="ISME J.">
        <title>Insights into ecological role of a new deltaproteobacterial order Candidatus Acidulodesulfobacterales by metagenomics and metatranscriptomics.</title>
        <authorList>
            <person name="Tan S."/>
            <person name="Liu J."/>
            <person name="Fang Y."/>
            <person name="Hedlund B.P."/>
            <person name="Lian Z.H."/>
            <person name="Huang L.Y."/>
            <person name="Li J.T."/>
            <person name="Huang L.N."/>
            <person name="Li W.J."/>
            <person name="Jiang H.C."/>
            <person name="Dong H.L."/>
            <person name="Shu W.S."/>
        </authorList>
    </citation>
    <scope>NUCLEOTIDE SEQUENCE [LARGE SCALE GENOMIC DNA]</scope>
    <source>
        <strain evidence="6">AP2</strain>
    </source>
</reference>
<accession>A0A519BJF5</accession>
<dbReference type="PIRSF" id="PIRSF037489">
    <property type="entry name" value="UCP037489_NIF3_YqfO"/>
    <property type="match status" value="1"/>
</dbReference>
<dbReference type="PANTHER" id="PTHR13799:SF14">
    <property type="entry name" value="GTP CYCLOHYDROLASE 1 TYPE 2 HOMOLOG"/>
    <property type="match status" value="1"/>
</dbReference>
<feature type="binding site" evidence="5">
    <location>
        <position position="113"/>
    </location>
    <ligand>
        <name>a divalent metal cation</name>
        <dbReference type="ChEBI" id="CHEBI:60240"/>
        <label>1</label>
    </ligand>
</feature>
<dbReference type="NCBIfam" id="TIGR00486">
    <property type="entry name" value="YbgI_SA1388"/>
    <property type="match status" value="1"/>
</dbReference>
<sequence>MTFLIKEIIEKLENLVPLGLQEKWDNSGYQLKLADEPAAGVLISLELSPEAVSLAVNNKCNLIITHHPFFFNPIKSPSQSPLQSIDINSTDAAIVNTLLNNKICVYSMHTNFDSSVYSMSRFIAQKINLTSLLPIYPAKKKLYKLSVFVPKGYIYAVREALFKYANPVIGNYEDCSFETKGKGSFKPVSGANPFIGESDKTSFVDESKIEVIVAENNLDKTIEEMKKVHPYEEVAYDVYPLAGYGGDDLAGLGVIGKFNENETEVTLQNLIIKVKNITNSTYVNYTGNLKRVIRKVAIISGSGFSYINEAMNKGADVFISSECSYHEAIKAYNNNLCLIDIPHFDSEKSFNEILKEILERYFEIKILTNNIDFNPILNFKGD</sequence>
<dbReference type="InterPro" id="IPR036069">
    <property type="entry name" value="DUF34/NIF3_sf"/>
</dbReference>
<comment type="caution">
    <text evidence="6">The sequence shown here is derived from an EMBL/GenBank/DDBJ whole genome shotgun (WGS) entry which is preliminary data.</text>
</comment>
<dbReference type="AlphaFoldDB" id="A0A519BJF5"/>
<comment type="similarity">
    <text evidence="1 4">Belongs to the GTP cyclohydrolase I type 2/NIF3 family.</text>
</comment>
<dbReference type="FunFam" id="3.40.1390.30:FF:000001">
    <property type="entry name" value="GTP cyclohydrolase 1 type 2"/>
    <property type="match status" value="1"/>
</dbReference>
<dbReference type="Pfam" id="PF01784">
    <property type="entry name" value="DUF34_NIF3"/>
    <property type="match status" value="1"/>
</dbReference>
<evidence type="ECO:0000256" key="2">
    <source>
        <dbReference type="ARBA" id="ARBA00022112"/>
    </source>
</evidence>
<protein>
    <recommendedName>
        <fullName evidence="2 4">GTP cyclohydrolase 1 type 2 homolog</fullName>
    </recommendedName>
</protein>
<evidence type="ECO:0000256" key="3">
    <source>
        <dbReference type="ARBA" id="ARBA00022723"/>
    </source>
</evidence>
<feature type="binding site" evidence="5">
    <location>
        <position position="343"/>
    </location>
    <ligand>
        <name>a divalent metal cation</name>
        <dbReference type="ChEBI" id="CHEBI:60240"/>
        <label>1</label>
    </ligand>
</feature>
<keyword evidence="3 4" id="KW-0479">Metal-binding</keyword>
<feature type="binding site" evidence="5">
    <location>
        <position position="67"/>
    </location>
    <ligand>
        <name>a divalent metal cation</name>
        <dbReference type="ChEBI" id="CHEBI:60240"/>
        <label>1</label>
    </ligand>
</feature>
<evidence type="ECO:0000256" key="4">
    <source>
        <dbReference type="PIRNR" id="PIRNR037489"/>
    </source>
</evidence>
<dbReference type="SUPFAM" id="SSF102705">
    <property type="entry name" value="NIF3 (NGG1p interacting factor 3)-like"/>
    <property type="match status" value="1"/>
</dbReference>
<evidence type="ECO:0000256" key="1">
    <source>
        <dbReference type="ARBA" id="ARBA00006964"/>
    </source>
</evidence>
<gene>
    <name evidence="6" type="ORF">EVJ46_03975</name>
</gene>
<dbReference type="GO" id="GO:0005737">
    <property type="term" value="C:cytoplasm"/>
    <property type="evidence" value="ECO:0007669"/>
    <property type="project" value="TreeGrafter"/>
</dbReference>
<dbReference type="EMBL" id="SGBC01000001">
    <property type="protein sequence ID" value="RZD17392.1"/>
    <property type="molecule type" value="Genomic_DNA"/>
</dbReference>
<dbReference type="Gene3D" id="3.30.70.120">
    <property type="match status" value="1"/>
</dbReference>
<dbReference type="Proteomes" id="UP000316562">
    <property type="component" value="Unassembled WGS sequence"/>
</dbReference>
<dbReference type="Gene3D" id="3.40.1390.30">
    <property type="entry name" value="NIF3 (NGG1p interacting factor 3)-like"/>
    <property type="match status" value="1"/>
</dbReference>
<evidence type="ECO:0000313" key="7">
    <source>
        <dbReference type="Proteomes" id="UP000316562"/>
    </source>
</evidence>
<evidence type="ECO:0000256" key="5">
    <source>
        <dbReference type="PIRSR" id="PIRSR602678-1"/>
    </source>
</evidence>
<proteinExistence type="inferred from homology"/>
<dbReference type="PANTHER" id="PTHR13799">
    <property type="entry name" value="NGG1 INTERACTING FACTOR 3"/>
    <property type="match status" value="1"/>
</dbReference>
<dbReference type="InterPro" id="IPR015867">
    <property type="entry name" value="N-reg_PII/ATP_PRibTrfase_C"/>
</dbReference>
<name>A0A519BJF5_ACIG2</name>
<dbReference type="InterPro" id="IPR002678">
    <property type="entry name" value="DUF34/NIF3"/>
</dbReference>
<organism evidence="6 7">
    <name type="scientific">Acididesulfobacter guangdongensis</name>
    <dbReference type="NCBI Taxonomy" id="2597225"/>
    <lineage>
        <taxon>Bacteria</taxon>
        <taxon>Deltaproteobacteria</taxon>
        <taxon>Candidatus Acidulodesulfobacterales</taxon>
        <taxon>Candidatus Acididesulfobacter</taxon>
    </lineage>
</organism>
<evidence type="ECO:0000313" key="6">
    <source>
        <dbReference type="EMBL" id="RZD17392.1"/>
    </source>
</evidence>
<dbReference type="InterPro" id="IPR017221">
    <property type="entry name" value="DUF34/NIF3_bac"/>
</dbReference>
<feature type="binding site" evidence="5">
    <location>
        <position position="347"/>
    </location>
    <ligand>
        <name>a divalent metal cation</name>
        <dbReference type="ChEBI" id="CHEBI:60240"/>
        <label>1</label>
    </ligand>
</feature>